<feature type="region of interest" description="Disordered" evidence="1">
    <location>
        <begin position="91"/>
        <end position="195"/>
    </location>
</feature>
<dbReference type="Proteomes" id="UP001165306">
    <property type="component" value="Unassembled WGS sequence"/>
</dbReference>
<name>A0AA41WCR9_9BACT</name>
<dbReference type="RefSeq" id="WP_284055707.1">
    <property type="nucleotide sequence ID" value="NZ_JAMSLR010000001.1"/>
</dbReference>
<dbReference type="AlphaFoldDB" id="A0AA41WCR9"/>
<organism evidence="2 3">
    <name type="scientific">Thermalbibacter longus</name>
    <dbReference type="NCBI Taxonomy" id="2951981"/>
    <lineage>
        <taxon>Bacteria</taxon>
        <taxon>Pseudomonadati</taxon>
        <taxon>Thermomicrobiota</taxon>
        <taxon>Thermomicrobia</taxon>
        <taxon>Thermomicrobiales</taxon>
        <taxon>Thermomicrobiaceae</taxon>
        <taxon>Thermalbibacter</taxon>
    </lineage>
</organism>
<proteinExistence type="predicted"/>
<evidence type="ECO:0000256" key="1">
    <source>
        <dbReference type="SAM" id="MobiDB-lite"/>
    </source>
</evidence>
<keyword evidence="3" id="KW-1185">Reference proteome</keyword>
<evidence type="ECO:0000313" key="2">
    <source>
        <dbReference type="EMBL" id="MCM8747925.1"/>
    </source>
</evidence>
<evidence type="ECO:0000313" key="3">
    <source>
        <dbReference type="Proteomes" id="UP001165306"/>
    </source>
</evidence>
<comment type="caution">
    <text evidence="2">The sequence shown here is derived from an EMBL/GenBank/DDBJ whole genome shotgun (WGS) entry which is preliminary data.</text>
</comment>
<sequence length="248" mass="26582">MMERELDADALLAAVKRLRREHPETRIVTELVAPPGEHVVVRVTVELPGHGSVSALGSAEAGESPRWVELAEDRALQRALDRLGSATLDALAPAGAGTPTSPVTAGDRRSWDQGSESLKSARAEGLSTQPAELVGVMSSPGKADVAGQASTDIGPAGGIGREPGTPPASAAQARYTVAGPEELSRRESREPRPATRAEYGWDEFWRWARARGFSRKDQIAEALGYSVTDLTPRELRAALEAHLRQRRQ</sequence>
<accession>A0AA41WCR9</accession>
<dbReference type="EMBL" id="JAMSLR010000001">
    <property type="protein sequence ID" value="MCM8747925.1"/>
    <property type="molecule type" value="Genomic_DNA"/>
</dbReference>
<reference evidence="2" key="1">
    <citation type="submission" date="2022-06" db="EMBL/GenBank/DDBJ databases">
        <title>CFH 74404 Thermomicrobiaceae sp.</title>
        <authorList>
            <person name="Ming H."/>
            <person name="Li W.-J."/>
            <person name="Zhao Z."/>
        </authorList>
    </citation>
    <scope>NUCLEOTIDE SEQUENCE</scope>
    <source>
        <strain evidence="2">CFH 74404</strain>
    </source>
</reference>
<protein>
    <submittedName>
        <fullName evidence="2">Uncharacterized protein</fullName>
    </submittedName>
</protein>
<feature type="compositionally biased region" description="Basic and acidic residues" evidence="1">
    <location>
        <begin position="182"/>
        <end position="195"/>
    </location>
</feature>
<gene>
    <name evidence="2" type="ORF">NET02_02055</name>
</gene>